<proteinExistence type="predicted"/>
<feature type="coiled-coil region" evidence="4">
    <location>
        <begin position="145"/>
        <end position="172"/>
    </location>
</feature>
<name>A0A031K089_9SPHN</name>
<comment type="caution">
    <text evidence="6">The sequence shown here is derived from an EMBL/GenBank/DDBJ whole genome shotgun (WGS) entry which is preliminary data.</text>
</comment>
<dbReference type="GO" id="GO:0003677">
    <property type="term" value="F:DNA binding"/>
    <property type="evidence" value="ECO:0007669"/>
    <property type="project" value="UniProtKB-KW"/>
</dbReference>
<dbReference type="RefSeq" id="WP_236727339.1">
    <property type="nucleotide sequence ID" value="NZ_JFYZ01000008.1"/>
</dbReference>
<keyword evidence="4" id="KW-0175">Coiled coil</keyword>
<dbReference type="Gene3D" id="1.10.10.10">
    <property type="entry name" value="Winged helix-like DNA-binding domain superfamily/Winged helix DNA-binding domain"/>
    <property type="match status" value="1"/>
</dbReference>
<evidence type="ECO:0000256" key="3">
    <source>
        <dbReference type="ARBA" id="ARBA00023163"/>
    </source>
</evidence>
<dbReference type="Pfam" id="PF00392">
    <property type="entry name" value="GntR"/>
    <property type="match status" value="1"/>
</dbReference>
<dbReference type="InterPro" id="IPR036390">
    <property type="entry name" value="WH_DNA-bd_sf"/>
</dbReference>
<dbReference type="InterPro" id="IPR000524">
    <property type="entry name" value="Tscrpt_reg_HTH_GntR"/>
</dbReference>
<evidence type="ECO:0000256" key="1">
    <source>
        <dbReference type="ARBA" id="ARBA00023015"/>
    </source>
</evidence>
<accession>A0A031K089</accession>
<dbReference type="eggNOG" id="COG1802">
    <property type="taxonomic scope" value="Bacteria"/>
</dbReference>
<protein>
    <submittedName>
        <fullName evidence="6">Transcriptional regulator, GntR family</fullName>
    </submittedName>
</protein>
<reference evidence="6 7" key="1">
    <citation type="submission" date="2014-03" db="EMBL/GenBank/DDBJ databases">
        <title>Whole genome sequence of Novosphingobium resinovorum KF1.</title>
        <authorList>
            <person name="Gan H.M."/>
            <person name="Gan H.Y."/>
            <person name="Chew T.H."/>
            <person name="Savka M.A."/>
        </authorList>
    </citation>
    <scope>NUCLEOTIDE SEQUENCE [LARGE SCALE GENOMIC DNA]</scope>
    <source>
        <strain evidence="6 7">KF1</strain>
    </source>
</reference>
<evidence type="ECO:0000259" key="5">
    <source>
        <dbReference type="PROSITE" id="PS50949"/>
    </source>
</evidence>
<dbReference type="PROSITE" id="PS50949">
    <property type="entry name" value="HTH_GNTR"/>
    <property type="match status" value="1"/>
</dbReference>
<keyword evidence="2" id="KW-0238">DNA-binding</keyword>
<sequence>MMSAAHVLEPTYDALRRRLLTGAWPSGQRLEAVRLADELGVSITPVRDALNRLVGERLVHATPGDGFHVPLFNETEFRALLSWHQMLLVIALRGRGELQLIEIPRGHDGIGERTALLFGAIAAIAGNNELDWAMSNSAARLGPFRKHEAEALRDVEQELDAIEQLARNAPREMMRRAIGHYHRRRVDHAAVLTRLARDGASTT</sequence>
<dbReference type="SUPFAM" id="SSF46785">
    <property type="entry name" value="Winged helix' DNA-binding domain"/>
    <property type="match status" value="1"/>
</dbReference>
<feature type="domain" description="HTH gntR-type" evidence="5">
    <location>
        <begin position="5"/>
        <end position="72"/>
    </location>
</feature>
<keyword evidence="3" id="KW-0804">Transcription</keyword>
<dbReference type="PANTHER" id="PTHR43537:SF5">
    <property type="entry name" value="UXU OPERON TRANSCRIPTIONAL REGULATOR"/>
    <property type="match status" value="1"/>
</dbReference>
<evidence type="ECO:0000313" key="7">
    <source>
        <dbReference type="Proteomes" id="UP000024329"/>
    </source>
</evidence>
<dbReference type="AlphaFoldDB" id="A0A031K089"/>
<gene>
    <name evidence="6" type="ORF">BV97_01930</name>
</gene>
<dbReference type="CDD" id="cd07377">
    <property type="entry name" value="WHTH_GntR"/>
    <property type="match status" value="1"/>
</dbReference>
<keyword evidence="1" id="KW-0805">Transcription regulation</keyword>
<dbReference type="GO" id="GO:0003700">
    <property type="term" value="F:DNA-binding transcription factor activity"/>
    <property type="evidence" value="ECO:0007669"/>
    <property type="project" value="InterPro"/>
</dbReference>
<evidence type="ECO:0000256" key="2">
    <source>
        <dbReference type="ARBA" id="ARBA00023125"/>
    </source>
</evidence>
<dbReference type="SMART" id="SM00345">
    <property type="entry name" value="HTH_GNTR"/>
    <property type="match status" value="1"/>
</dbReference>
<evidence type="ECO:0000313" key="6">
    <source>
        <dbReference type="EMBL" id="EZP82433.1"/>
    </source>
</evidence>
<dbReference type="InterPro" id="IPR036388">
    <property type="entry name" value="WH-like_DNA-bd_sf"/>
</dbReference>
<dbReference type="PATRIC" id="fig|158500.4.peg.1971"/>
<evidence type="ECO:0000256" key="4">
    <source>
        <dbReference type="SAM" id="Coils"/>
    </source>
</evidence>
<dbReference type="EMBL" id="JFYZ01000008">
    <property type="protein sequence ID" value="EZP82433.1"/>
    <property type="molecule type" value="Genomic_DNA"/>
</dbReference>
<organism evidence="6 7">
    <name type="scientific">Novosphingobium resinovorum</name>
    <dbReference type="NCBI Taxonomy" id="158500"/>
    <lineage>
        <taxon>Bacteria</taxon>
        <taxon>Pseudomonadati</taxon>
        <taxon>Pseudomonadota</taxon>
        <taxon>Alphaproteobacteria</taxon>
        <taxon>Sphingomonadales</taxon>
        <taxon>Sphingomonadaceae</taxon>
        <taxon>Novosphingobium</taxon>
    </lineage>
</organism>
<dbReference type="Proteomes" id="UP000024329">
    <property type="component" value="Unassembled WGS sequence"/>
</dbReference>
<dbReference type="PANTHER" id="PTHR43537">
    <property type="entry name" value="TRANSCRIPTIONAL REGULATOR, GNTR FAMILY"/>
    <property type="match status" value="1"/>
</dbReference>